<dbReference type="Pfam" id="PF04940">
    <property type="entry name" value="BLUF"/>
    <property type="match status" value="1"/>
</dbReference>
<name>A0ABP3TPA9_9FLAO</name>
<dbReference type="PROSITE" id="PS50925">
    <property type="entry name" value="BLUF"/>
    <property type="match status" value="1"/>
</dbReference>
<dbReference type="SMART" id="SM01034">
    <property type="entry name" value="BLUF"/>
    <property type="match status" value="1"/>
</dbReference>
<dbReference type="EMBL" id="BAAAGE010000001">
    <property type="protein sequence ID" value="GAA0714454.1"/>
    <property type="molecule type" value="Genomic_DNA"/>
</dbReference>
<protein>
    <recommendedName>
        <fullName evidence="1">BLUF domain-containing protein</fullName>
    </recommendedName>
</protein>
<dbReference type="SUPFAM" id="SSF54975">
    <property type="entry name" value="Acylphosphatase/BLUF domain-like"/>
    <property type="match status" value="1"/>
</dbReference>
<accession>A0ABP3TPA9</accession>
<organism evidence="2 3">
    <name type="scientific">Aquimarina litoralis</name>
    <dbReference type="NCBI Taxonomy" id="584605"/>
    <lineage>
        <taxon>Bacteria</taxon>
        <taxon>Pseudomonadati</taxon>
        <taxon>Bacteroidota</taxon>
        <taxon>Flavobacteriia</taxon>
        <taxon>Flavobacteriales</taxon>
        <taxon>Flavobacteriaceae</taxon>
        <taxon>Aquimarina</taxon>
    </lineage>
</organism>
<evidence type="ECO:0000313" key="2">
    <source>
        <dbReference type="EMBL" id="GAA0714454.1"/>
    </source>
</evidence>
<dbReference type="InterPro" id="IPR007024">
    <property type="entry name" value="BLUF_domain"/>
</dbReference>
<dbReference type="Proteomes" id="UP001501758">
    <property type="component" value="Unassembled WGS sequence"/>
</dbReference>
<gene>
    <name evidence="2" type="ORF">GCM10009430_07660</name>
</gene>
<dbReference type="Gene3D" id="3.30.70.100">
    <property type="match status" value="1"/>
</dbReference>
<proteinExistence type="predicted"/>
<evidence type="ECO:0000259" key="1">
    <source>
        <dbReference type="PROSITE" id="PS50925"/>
    </source>
</evidence>
<dbReference type="InterPro" id="IPR036046">
    <property type="entry name" value="Acylphosphatase-like_dom_sf"/>
</dbReference>
<evidence type="ECO:0000313" key="3">
    <source>
        <dbReference type="Proteomes" id="UP001501758"/>
    </source>
</evidence>
<comment type="caution">
    <text evidence="2">The sequence shown here is derived from an EMBL/GenBank/DDBJ whole genome shotgun (WGS) entry which is preliminary data.</text>
</comment>
<feature type="domain" description="BLUF" evidence="1">
    <location>
        <begin position="4"/>
        <end position="71"/>
    </location>
</feature>
<reference evidence="3" key="1">
    <citation type="journal article" date="2019" name="Int. J. Syst. Evol. Microbiol.">
        <title>The Global Catalogue of Microorganisms (GCM) 10K type strain sequencing project: providing services to taxonomists for standard genome sequencing and annotation.</title>
        <authorList>
            <consortium name="The Broad Institute Genomics Platform"/>
            <consortium name="The Broad Institute Genome Sequencing Center for Infectious Disease"/>
            <person name="Wu L."/>
            <person name="Ma J."/>
        </authorList>
    </citation>
    <scope>NUCLEOTIDE SEQUENCE [LARGE SCALE GENOMIC DNA]</scope>
    <source>
        <strain evidence="3">JCM 15974</strain>
    </source>
</reference>
<sequence>MAPLACVLYLSIENESFNETSLKHLVYKAQEENKNHGITGFLYYKQNHFFQYLEGAPDDVNTLLENLKKDT</sequence>
<dbReference type="RefSeq" id="WP_343910676.1">
    <property type="nucleotide sequence ID" value="NZ_BAAAGE010000001.1"/>
</dbReference>
<keyword evidence="3" id="KW-1185">Reference proteome</keyword>